<reference evidence="7" key="2">
    <citation type="submission" date="2025-08" db="UniProtKB">
        <authorList>
            <consortium name="Ensembl"/>
        </authorList>
    </citation>
    <scope>IDENTIFICATION</scope>
</reference>
<dbReference type="InterPro" id="IPR052035">
    <property type="entry name" value="ZnF_BED_domain_contain"/>
</dbReference>
<evidence type="ECO:0000313" key="8">
    <source>
        <dbReference type="Proteomes" id="UP000472265"/>
    </source>
</evidence>
<keyword evidence="8" id="KW-1185">Reference proteome</keyword>
<dbReference type="GO" id="GO:0008270">
    <property type="term" value="F:zinc ion binding"/>
    <property type="evidence" value="ECO:0007669"/>
    <property type="project" value="UniProtKB-KW"/>
</dbReference>
<evidence type="ECO:0000313" key="7">
    <source>
        <dbReference type="Ensembl" id="ENSSAUP00010015791.1"/>
    </source>
</evidence>
<keyword evidence="1" id="KW-0479">Metal-binding</keyword>
<dbReference type="InterPro" id="IPR012337">
    <property type="entry name" value="RNaseH-like_sf"/>
</dbReference>
<feature type="domain" description="BED-type" evidence="6">
    <location>
        <begin position="17"/>
        <end position="70"/>
    </location>
</feature>
<reference evidence="7" key="1">
    <citation type="submission" date="2021-04" db="EMBL/GenBank/DDBJ databases">
        <authorList>
            <consortium name="Wellcome Sanger Institute Data Sharing"/>
        </authorList>
    </citation>
    <scope>NUCLEOTIDE SEQUENCE [LARGE SCALE GENOMIC DNA]</scope>
</reference>
<keyword evidence="3" id="KW-0862">Zinc</keyword>
<accession>A0A671UPU8</accession>
<dbReference type="SUPFAM" id="SSF53098">
    <property type="entry name" value="Ribonuclease H-like"/>
    <property type="match status" value="1"/>
</dbReference>
<dbReference type="SMART" id="SM00614">
    <property type="entry name" value="ZnF_BED"/>
    <property type="match status" value="1"/>
</dbReference>
<dbReference type="OMA" id="ITADWEM"/>
<keyword evidence="4" id="KW-0805">Transcription regulation</keyword>
<dbReference type="InParanoid" id="A0A671UPU8"/>
<dbReference type="PANTHER" id="PTHR46481:SF4">
    <property type="entry name" value="ZINC FINGER BED DOMAIN-CONTAINING PROTEIN 4"/>
    <property type="match status" value="1"/>
</dbReference>
<dbReference type="Pfam" id="PF02892">
    <property type="entry name" value="zf-BED"/>
    <property type="match status" value="1"/>
</dbReference>
<proteinExistence type="predicted"/>
<evidence type="ECO:0000256" key="1">
    <source>
        <dbReference type="ARBA" id="ARBA00022723"/>
    </source>
</evidence>
<reference evidence="7" key="3">
    <citation type="submission" date="2025-09" db="UniProtKB">
        <authorList>
            <consortium name="Ensembl"/>
        </authorList>
    </citation>
    <scope>IDENTIFICATION</scope>
</reference>
<protein>
    <recommendedName>
        <fullName evidence="6">BED-type domain-containing protein</fullName>
    </recommendedName>
</protein>
<keyword evidence="2" id="KW-0863">Zinc-finger</keyword>
<dbReference type="Proteomes" id="UP000472265">
    <property type="component" value="Chromosome 17"/>
</dbReference>
<dbReference type="PANTHER" id="PTHR46481">
    <property type="entry name" value="ZINC FINGER BED DOMAIN-CONTAINING PROTEIN 4"/>
    <property type="match status" value="1"/>
</dbReference>
<dbReference type="SUPFAM" id="SSF57667">
    <property type="entry name" value="beta-beta-alpha zinc fingers"/>
    <property type="match status" value="1"/>
</dbReference>
<dbReference type="InterPro" id="IPR003656">
    <property type="entry name" value="Znf_BED"/>
</dbReference>
<dbReference type="InterPro" id="IPR036236">
    <property type="entry name" value="Znf_C2H2_sf"/>
</dbReference>
<dbReference type="GO" id="GO:0003677">
    <property type="term" value="F:DNA binding"/>
    <property type="evidence" value="ECO:0007669"/>
    <property type="project" value="InterPro"/>
</dbReference>
<evidence type="ECO:0000256" key="2">
    <source>
        <dbReference type="ARBA" id="ARBA00022771"/>
    </source>
</evidence>
<dbReference type="Ensembl" id="ENSSAUT00010016737.1">
    <property type="protein sequence ID" value="ENSSAUP00010015791.1"/>
    <property type="gene ID" value="ENSSAUG00010007294.1"/>
</dbReference>
<dbReference type="SUPFAM" id="SSF140996">
    <property type="entry name" value="Hermes dimerisation domain"/>
    <property type="match status" value="1"/>
</dbReference>
<dbReference type="GeneTree" id="ENSGT00940000158431"/>
<keyword evidence="5" id="KW-0804">Transcription</keyword>
<organism evidence="7 8">
    <name type="scientific">Sparus aurata</name>
    <name type="common">Gilthead sea bream</name>
    <dbReference type="NCBI Taxonomy" id="8175"/>
    <lineage>
        <taxon>Eukaryota</taxon>
        <taxon>Metazoa</taxon>
        <taxon>Chordata</taxon>
        <taxon>Craniata</taxon>
        <taxon>Vertebrata</taxon>
        <taxon>Euteleostomi</taxon>
        <taxon>Actinopterygii</taxon>
        <taxon>Neopterygii</taxon>
        <taxon>Teleostei</taxon>
        <taxon>Neoteleostei</taxon>
        <taxon>Acanthomorphata</taxon>
        <taxon>Eupercaria</taxon>
        <taxon>Spariformes</taxon>
        <taxon>Sparidae</taxon>
        <taxon>Sparus</taxon>
    </lineage>
</organism>
<evidence type="ECO:0000256" key="4">
    <source>
        <dbReference type="ARBA" id="ARBA00023015"/>
    </source>
</evidence>
<evidence type="ECO:0000256" key="3">
    <source>
        <dbReference type="ARBA" id="ARBA00022833"/>
    </source>
</evidence>
<evidence type="ECO:0000259" key="6">
    <source>
        <dbReference type="Pfam" id="PF02892"/>
    </source>
</evidence>
<name>A0A671UPU8_SPAAU</name>
<evidence type="ECO:0000256" key="5">
    <source>
        <dbReference type="ARBA" id="ARBA00023163"/>
    </source>
</evidence>
<sequence>MASGGTEELERPASFKSPVWEHFGFPVNYNDEGKRLVDKTLTVCRHCGTRKPYDSGNTSSMATHLKRHHPGVSLTGVKIKPAQQPLISAAFKQPLAAQSDRAKAITNAIGVIIAADMRPYSVVQNEGFKHMLKVLEPRYDIPSRTHFSEKIVPDLYEQEKKKVVDELSRASSVALTTDGWTSRGTQSYVTITAHFITADWEMRSPVLQTRPLYESHTGTHLAQVLTQAVEEWKIKRPSTNIPVTTDNAKNQINAVNEAGLGPQIGCFAHVVNLASQKGISVNRMDRLLGRIRKVVSYFHRSTTAAHVLKTKQEMLKLPTHKVIHDVPTRWNSTYDMLERYLEQQAAIYSALTDKTLKKNVKDIITLSDDDVRVAEEVLQVLKPLKTVTSLLSTETSPSVSMILPLKTRILQSMAPSVEDSTITQDVKTAIREDLKPRYTSPPTLQDYLHRSTALDPRFKSLSHMDPALRQRTYSDLTTEIVSSLGTEDCDEVKKKNII</sequence>
<dbReference type="AlphaFoldDB" id="A0A671UPU8"/>